<dbReference type="GO" id="GO:0005886">
    <property type="term" value="C:plasma membrane"/>
    <property type="evidence" value="ECO:0007669"/>
    <property type="project" value="UniProtKB-SubCell"/>
</dbReference>
<feature type="transmembrane region" description="Helical" evidence="7">
    <location>
        <begin position="76"/>
        <end position="95"/>
    </location>
</feature>
<feature type="domain" description="Major facilitator superfamily (MFS) profile" evidence="8">
    <location>
        <begin position="10"/>
        <end position="472"/>
    </location>
</feature>
<feature type="transmembrane region" description="Helical" evidence="7">
    <location>
        <begin position="266"/>
        <end position="289"/>
    </location>
</feature>
<evidence type="ECO:0000259" key="8">
    <source>
        <dbReference type="PROSITE" id="PS50850"/>
    </source>
</evidence>
<feature type="transmembrane region" description="Helical" evidence="7">
    <location>
        <begin position="135"/>
        <end position="159"/>
    </location>
</feature>
<dbReference type="NCBIfam" id="TIGR00711">
    <property type="entry name" value="efflux_EmrB"/>
    <property type="match status" value="1"/>
</dbReference>
<feature type="transmembrane region" description="Helical" evidence="7">
    <location>
        <begin position="354"/>
        <end position="372"/>
    </location>
</feature>
<feature type="transmembrane region" description="Helical" evidence="7">
    <location>
        <begin position="101"/>
        <end position="123"/>
    </location>
</feature>
<dbReference type="EMBL" id="FWXH01000003">
    <property type="protein sequence ID" value="SMC21154.1"/>
    <property type="molecule type" value="Genomic_DNA"/>
</dbReference>
<dbReference type="Gene3D" id="1.20.1720.10">
    <property type="entry name" value="Multidrug resistance protein D"/>
    <property type="match status" value="1"/>
</dbReference>
<keyword evidence="6 7" id="KW-0472">Membrane</keyword>
<dbReference type="PANTHER" id="PTHR42718">
    <property type="entry name" value="MAJOR FACILITATOR SUPERFAMILY MULTIDRUG TRANSPORTER MFSC"/>
    <property type="match status" value="1"/>
</dbReference>
<dbReference type="Proteomes" id="UP000192468">
    <property type="component" value="Unassembled WGS sequence"/>
</dbReference>
<sequence length="486" mass="51925">MKSDNYKWMALSCTSLGALMAVLNGTSLTIALPDVMKGLNASLSIITWVLMGYMLAMTILVPSIGRVADMFGRKKLYVSGFAIFTLASILCSISQNGVQLLIFRILQSIGGSLLVANSTAIVTDAFHKRELGKALGINGMVISVAAVIGPILGGFLVTFGGWRSIFYINIPIGVIGTIWAATQLKETMKITEKQRFDFIGTIVFSIGMLSLLVGLTIGAFKSWTDPMVIVLFVVAVILITLFVYIENKTEQPMMDLRLFKVKIIAFAYASTLLNGIARGAVTLLLTFFFQGIKGIDPLRAGFLLAPFAVSMMIMSPISGYLSDKHGARVLSTLGLVISSVGLLGMMTISSNTSIFELVVLMLIMGAGSGLFFTPNTSSVMNNVPADKRGIAAGVRTMMNNGGNVLSIAISMAIIASSISPKAMQALFVGTQVGSQGIAINQFIHGLRIAFTISLICSLAAAVMSYMRGSQPDWSEDKIVKEKKAAI</sequence>
<dbReference type="PANTHER" id="PTHR42718:SF46">
    <property type="entry name" value="BLR6921 PROTEIN"/>
    <property type="match status" value="1"/>
</dbReference>
<proteinExistence type="predicted"/>
<dbReference type="Gene3D" id="1.20.1250.20">
    <property type="entry name" value="MFS general substrate transporter like domains"/>
    <property type="match status" value="1"/>
</dbReference>
<dbReference type="PROSITE" id="PS00216">
    <property type="entry name" value="SUGAR_TRANSPORT_1"/>
    <property type="match status" value="1"/>
</dbReference>
<dbReference type="OrthoDB" id="102502at2"/>
<keyword evidence="4 7" id="KW-0812">Transmembrane</keyword>
<organism evidence="9 10">
    <name type="scientific">Clostridium acidisoli DSM 12555</name>
    <dbReference type="NCBI Taxonomy" id="1121291"/>
    <lineage>
        <taxon>Bacteria</taxon>
        <taxon>Bacillati</taxon>
        <taxon>Bacillota</taxon>
        <taxon>Clostridia</taxon>
        <taxon>Eubacteriales</taxon>
        <taxon>Clostridiaceae</taxon>
        <taxon>Clostridium</taxon>
    </lineage>
</organism>
<feature type="transmembrane region" description="Helical" evidence="7">
    <location>
        <begin position="404"/>
        <end position="422"/>
    </location>
</feature>
<feature type="transmembrane region" description="Helical" evidence="7">
    <location>
        <begin position="226"/>
        <end position="245"/>
    </location>
</feature>
<dbReference type="AlphaFoldDB" id="A0A1W1XBJ3"/>
<evidence type="ECO:0000256" key="2">
    <source>
        <dbReference type="ARBA" id="ARBA00022448"/>
    </source>
</evidence>
<dbReference type="SUPFAM" id="SSF103473">
    <property type="entry name" value="MFS general substrate transporter"/>
    <property type="match status" value="2"/>
</dbReference>
<dbReference type="InterPro" id="IPR004638">
    <property type="entry name" value="EmrB-like"/>
</dbReference>
<evidence type="ECO:0000256" key="4">
    <source>
        <dbReference type="ARBA" id="ARBA00022692"/>
    </source>
</evidence>
<keyword evidence="10" id="KW-1185">Reference proteome</keyword>
<dbReference type="InterPro" id="IPR005829">
    <property type="entry name" value="Sugar_transporter_CS"/>
</dbReference>
<dbReference type="Pfam" id="PF07690">
    <property type="entry name" value="MFS_1"/>
    <property type="match status" value="1"/>
</dbReference>
<dbReference type="PROSITE" id="PS50850">
    <property type="entry name" value="MFS"/>
    <property type="match status" value="1"/>
</dbReference>
<evidence type="ECO:0000313" key="10">
    <source>
        <dbReference type="Proteomes" id="UP000192468"/>
    </source>
</evidence>
<evidence type="ECO:0000256" key="5">
    <source>
        <dbReference type="ARBA" id="ARBA00022989"/>
    </source>
</evidence>
<keyword evidence="3" id="KW-1003">Cell membrane</keyword>
<dbReference type="InterPro" id="IPR036259">
    <property type="entry name" value="MFS_trans_sf"/>
</dbReference>
<evidence type="ECO:0000256" key="3">
    <source>
        <dbReference type="ARBA" id="ARBA00022475"/>
    </source>
</evidence>
<dbReference type="CDD" id="cd17321">
    <property type="entry name" value="MFS_MMR_MDR_like"/>
    <property type="match status" value="1"/>
</dbReference>
<comment type="subcellular location">
    <subcellularLocation>
        <location evidence="1">Cell membrane</location>
        <topology evidence="1">Multi-pass membrane protein</topology>
    </subcellularLocation>
</comment>
<gene>
    <name evidence="9" type="ORF">SAMN02745134_01207</name>
</gene>
<feature type="transmembrane region" description="Helical" evidence="7">
    <location>
        <begin position="196"/>
        <end position="220"/>
    </location>
</feature>
<dbReference type="STRING" id="1121291.SAMN02745134_01207"/>
<dbReference type="InterPro" id="IPR020846">
    <property type="entry name" value="MFS_dom"/>
</dbReference>
<dbReference type="PRINTS" id="PR01036">
    <property type="entry name" value="TCRTETB"/>
</dbReference>
<dbReference type="InterPro" id="IPR011701">
    <property type="entry name" value="MFS"/>
</dbReference>
<keyword evidence="5 7" id="KW-1133">Transmembrane helix</keyword>
<feature type="transmembrane region" description="Helical" evidence="7">
    <location>
        <begin position="329"/>
        <end position="348"/>
    </location>
</feature>
<evidence type="ECO:0000256" key="7">
    <source>
        <dbReference type="SAM" id="Phobius"/>
    </source>
</evidence>
<keyword evidence="2" id="KW-0813">Transport</keyword>
<reference evidence="9 10" key="1">
    <citation type="submission" date="2017-04" db="EMBL/GenBank/DDBJ databases">
        <authorList>
            <person name="Afonso C.L."/>
            <person name="Miller P.J."/>
            <person name="Scott M.A."/>
            <person name="Spackman E."/>
            <person name="Goraichik I."/>
            <person name="Dimitrov K.M."/>
            <person name="Suarez D.L."/>
            <person name="Swayne D.E."/>
        </authorList>
    </citation>
    <scope>NUCLEOTIDE SEQUENCE [LARGE SCALE GENOMIC DNA]</scope>
    <source>
        <strain evidence="9 10">DSM 12555</strain>
    </source>
</reference>
<evidence type="ECO:0000313" key="9">
    <source>
        <dbReference type="EMBL" id="SMC21154.1"/>
    </source>
</evidence>
<protein>
    <submittedName>
        <fullName evidence="9">Drug resistance transporter, EmrB/QacA subfamily</fullName>
    </submittedName>
</protein>
<dbReference type="RefSeq" id="WP_084114684.1">
    <property type="nucleotide sequence ID" value="NZ_FWXH01000003.1"/>
</dbReference>
<name>A0A1W1XBJ3_9CLOT</name>
<evidence type="ECO:0000256" key="1">
    <source>
        <dbReference type="ARBA" id="ARBA00004651"/>
    </source>
</evidence>
<feature type="transmembrane region" description="Helical" evidence="7">
    <location>
        <begin position="301"/>
        <end position="322"/>
    </location>
</feature>
<accession>A0A1W1XBJ3</accession>
<dbReference type="GO" id="GO:0022857">
    <property type="term" value="F:transmembrane transporter activity"/>
    <property type="evidence" value="ECO:0007669"/>
    <property type="project" value="InterPro"/>
</dbReference>
<feature type="transmembrane region" description="Helical" evidence="7">
    <location>
        <begin position="41"/>
        <end position="64"/>
    </location>
</feature>
<evidence type="ECO:0000256" key="6">
    <source>
        <dbReference type="ARBA" id="ARBA00023136"/>
    </source>
</evidence>
<feature type="transmembrane region" description="Helical" evidence="7">
    <location>
        <begin position="442"/>
        <end position="465"/>
    </location>
</feature>